<feature type="chain" id="PRO_5044052730" description="Outer membrane protein beta-barrel domain-containing protein" evidence="2">
    <location>
        <begin position="21"/>
        <end position="197"/>
    </location>
</feature>
<keyword evidence="1 2" id="KW-0732">Signal</keyword>
<evidence type="ECO:0000313" key="6">
    <source>
        <dbReference type="Proteomes" id="UP000030428"/>
    </source>
</evidence>
<proteinExistence type="predicted"/>
<dbReference type="EMBL" id="JSZA02000071">
    <property type="protein sequence ID" value="TGO02832.1"/>
    <property type="molecule type" value="Genomic_DNA"/>
</dbReference>
<dbReference type="InterPro" id="IPR011250">
    <property type="entry name" value="OMP/PagP_B-barrel"/>
</dbReference>
<evidence type="ECO:0000256" key="1">
    <source>
        <dbReference type="ARBA" id="ARBA00022729"/>
    </source>
</evidence>
<gene>
    <name evidence="5" type="ORF">PN36_18195</name>
    <name evidence="4" type="ORF">PN36_20505</name>
</gene>
<name>A0A0A6RMM0_9GAMM</name>
<keyword evidence="6" id="KW-1185">Reference proteome</keyword>
<sequence length="197" mass="21849">MAKYRLLIATILLFSAPAYAELTFSLDLIKDSGDRDLELSNYRFQVDSSFNADSTGYRLRLGLGSVADSRAELYFSQYEVDAQGQFNSENELDFGANYILTFPQKSLIPFLKAGIGVGRADTDTKFITSTGDTTDNIWNVHFNLGAGLSYSFTENLAVTASLGYVYRVWEEIDYGSSITMSITDSIFRFGVGVDVSF</sequence>
<evidence type="ECO:0000313" key="4">
    <source>
        <dbReference type="EMBL" id="KHD05071.1"/>
    </source>
</evidence>
<evidence type="ECO:0000259" key="3">
    <source>
        <dbReference type="Pfam" id="PF13505"/>
    </source>
</evidence>
<evidence type="ECO:0000256" key="2">
    <source>
        <dbReference type="SAM" id="SignalP"/>
    </source>
</evidence>
<feature type="signal peptide" evidence="2">
    <location>
        <begin position="1"/>
        <end position="20"/>
    </location>
</feature>
<dbReference type="Pfam" id="PF13505">
    <property type="entry name" value="OMP_b-brl"/>
    <property type="match status" value="1"/>
</dbReference>
<evidence type="ECO:0000313" key="5">
    <source>
        <dbReference type="EMBL" id="TGO02832.1"/>
    </source>
</evidence>
<organism evidence="4 6">
    <name type="scientific">Candidatus Thiomargarita nelsonii</name>
    <dbReference type="NCBI Taxonomy" id="1003181"/>
    <lineage>
        <taxon>Bacteria</taxon>
        <taxon>Pseudomonadati</taxon>
        <taxon>Pseudomonadota</taxon>
        <taxon>Gammaproteobacteria</taxon>
        <taxon>Thiotrichales</taxon>
        <taxon>Thiotrichaceae</taxon>
        <taxon>Thiomargarita</taxon>
    </lineage>
</organism>
<reference evidence="4 6" key="1">
    <citation type="journal article" date="2016" name="Front. Microbiol.">
        <title>Single-Cell (Meta-)Genomics of a Dimorphic Candidatus Thiomargarita nelsonii Reveals Genomic Plasticity.</title>
        <authorList>
            <person name="Flood B.E."/>
            <person name="Fliss P."/>
            <person name="Jones D.S."/>
            <person name="Dick G.J."/>
            <person name="Jain S."/>
            <person name="Kaster A.K."/>
            <person name="Winkel M."/>
            <person name="Mussmann M."/>
            <person name="Bailey J."/>
        </authorList>
    </citation>
    <scope>NUCLEOTIDE SEQUENCE [LARGE SCALE GENOMIC DNA]</scope>
    <source>
        <strain evidence="4">Hydrate Ridge</strain>
    </source>
</reference>
<dbReference type="InterPro" id="IPR027385">
    <property type="entry name" value="Beta-barrel_OMP"/>
</dbReference>
<dbReference type="Gene3D" id="2.40.160.20">
    <property type="match status" value="1"/>
</dbReference>
<dbReference type="EMBL" id="JSZA02000089">
    <property type="protein sequence ID" value="KHD05071.1"/>
    <property type="molecule type" value="Genomic_DNA"/>
</dbReference>
<comment type="caution">
    <text evidence="4">The sequence shown here is derived from an EMBL/GenBank/DDBJ whole genome shotgun (WGS) entry which is preliminary data.</text>
</comment>
<dbReference type="Proteomes" id="UP000030428">
    <property type="component" value="Unassembled WGS sequence"/>
</dbReference>
<protein>
    <recommendedName>
        <fullName evidence="3">Outer membrane protein beta-barrel domain-containing protein</fullName>
    </recommendedName>
</protein>
<dbReference type="AlphaFoldDB" id="A0A0A6RMM0"/>
<feature type="domain" description="Outer membrane protein beta-barrel" evidence="3">
    <location>
        <begin position="7"/>
        <end position="192"/>
    </location>
</feature>
<dbReference type="SUPFAM" id="SSF56925">
    <property type="entry name" value="OMPA-like"/>
    <property type="match status" value="1"/>
</dbReference>
<accession>A0A0A6RMM0</accession>